<accession>A0A6A4KT85</accession>
<dbReference type="EMBL" id="QEFC01002741">
    <property type="protein sequence ID" value="KAE9450896.1"/>
    <property type="molecule type" value="Genomic_DNA"/>
</dbReference>
<reference evidence="2 3" key="1">
    <citation type="journal article" date="2019" name="Genome Biol. Evol.">
        <title>The Rhododendron genome and chromosomal organization provide insight into shared whole-genome duplications across the heath family (Ericaceae).</title>
        <authorList>
            <person name="Soza V.L."/>
            <person name="Lindsley D."/>
            <person name="Waalkes A."/>
            <person name="Ramage E."/>
            <person name="Patwardhan R.P."/>
            <person name="Burton J.N."/>
            <person name="Adey A."/>
            <person name="Kumar A."/>
            <person name="Qiu R."/>
            <person name="Shendure J."/>
            <person name="Hall B."/>
        </authorList>
    </citation>
    <scope>NUCLEOTIDE SEQUENCE [LARGE SCALE GENOMIC DNA]</scope>
    <source>
        <strain evidence="2">RSF 1966-606</strain>
    </source>
</reference>
<feature type="compositionally biased region" description="Polar residues" evidence="1">
    <location>
        <begin position="1"/>
        <end position="14"/>
    </location>
</feature>
<evidence type="ECO:0000313" key="3">
    <source>
        <dbReference type="Proteomes" id="UP000428333"/>
    </source>
</evidence>
<evidence type="ECO:0000313" key="2">
    <source>
        <dbReference type="EMBL" id="KAE9450896.1"/>
    </source>
</evidence>
<evidence type="ECO:0000256" key="1">
    <source>
        <dbReference type="SAM" id="MobiDB-lite"/>
    </source>
</evidence>
<protein>
    <submittedName>
        <fullName evidence="2">Uncharacterized protein</fullName>
    </submittedName>
</protein>
<dbReference type="Proteomes" id="UP000428333">
    <property type="component" value="Linkage Group LG10"/>
</dbReference>
<feature type="region of interest" description="Disordered" evidence="1">
    <location>
        <begin position="1"/>
        <end position="68"/>
    </location>
</feature>
<keyword evidence="3" id="KW-1185">Reference proteome</keyword>
<sequence>MHSSNPPDNYQNYSAYSNPPPSVPQPYAPPQHYAQQPYQPPPPPSAPPPYDGHPVTGIPVSARSSPGPWSTGLCDCFEDVSNCEVVLHVGVRALLSDRLRRLLTKEQHMIFDLTVKKLISYNQKKSSENLRESL</sequence>
<gene>
    <name evidence="2" type="ORF">C3L33_17191</name>
</gene>
<organism evidence="2 3">
    <name type="scientific">Rhododendron williamsianum</name>
    <dbReference type="NCBI Taxonomy" id="262921"/>
    <lineage>
        <taxon>Eukaryota</taxon>
        <taxon>Viridiplantae</taxon>
        <taxon>Streptophyta</taxon>
        <taxon>Embryophyta</taxon>
        <taxon>Tracheophyta</taxon>
        <taxon>Spermatophyta</taxon>
        <taxon>Magnoliopsida</taxon>
        <taxon>eudicotyledons</taxon>
        <taxon>Gunneridae</taxon>
        <taxon>Pentapetalae</taxon>
        <taxon>asterids</taxon>
        <taxon>Ericales</taxon>
        <taxon>Ericaceae</taxon>
        <taxon>Ericoideae</taxon>
        <taxon>Rhodoreae</taxon>
        <taxon>Rhododendron</taxon>
    </lineage>
</organism>
<proteinExistence type="predicted"/>
<dbReference type="AlphaFoldDB" id="A0A6A4KT85"/>
<name>A0A6A4KT85_9ERIC</name>
<comment type="caution">
    <text evidence="2">The sequence shown here is derived from an EMBL/GenBank/DDBJ whole genome shotgun (WGS) entry which is preliminary data.</text>
</comment>
<dbReference type="OrthoDB" id="1045822at2759"/>
<feature type="compositionally biased region" description="Pro residues" evidence="1">
    <location>
        <begin position="18"/>
        <end position="29"/>
    </location>
</feature>
<feature type="compositionally biased region" description="Pro residues" evidence="1">
    <location>
        <begin position="38"/>
        <end position="51"/>
    </location>
</feature>
<feature type="non-terminal residue" evidence="2">
    <location>
        <position position="1"/>
    </location>
</feature>